<feature type="region of interest" description="Disordered" evidence="1">
    <location>
        <begin position="482"/>
        <end position="501"/>
    </location>
</feature>
<dbReference type="OrthoDB" id="5402392at2759"/>
<feature type="region of interest" description="Disordered" evidence="1">
    <location>
        <begin position="250"/>
        <end position="273"/>
    </location>
</feature>
<protein>
    <submittedName>
        <fullName evidence="2">Uncharacterized protein</fullName>
    </submittedName>
</protein>
<comment type="caution">
    <text evidence="2">The sequence shown here is derived from an EMBL/GenBank/DDBJ whole genome shotgun (WGS) entry which is preliminary data.</text>
</comment>
<reference evidence="2 3" key="1">
    <citation type="journal article" date="2016" name="PLoS Pathog.">
        <title>Biosynthesis of antibiotic leucinostatins in bio-control fungus Purpureocillium lilacinum and their inhibition on phytophthora revealed by genome mining.</title>
        <authorList>
            <person name="Wang G."/>
            <person name="Liu Z."/>
            <person name="Lin R."/>
            <person name="Li E."/>
            <person name="Mao Z."/>
            <person name="Ling J."/>
            <person name="Yang Y."/>
            <person name="Yin W.B."/>
            <person name="Xie B."/>
        </authorList>
    </citation>
    <scope>NUCLEOTIDE SEQUENCE [LARGE SCALE GENOMIC DNA]</scope>
    <source>
        <strain evidence="2">170</strain>
    </source>
</reference>
<name>A0A179FDD3_METCM</name>
<dbReference type="AlphaFoldDB" id="A0A179FDD3"/>
<sequence length="519" mass="57523">MAASSETTISRFKKTLDPYIKPREQVNYIRRVLALELGSYTGDGPIQQPLSLNDGPLEREIGPELKGVYKEYIEAVHANNMAHRQFDQIANESLLQASAPTKSQNEASSSSVLEDHLTLLKLRKKHESLVTIQSYLDHLSETPLAYQDAINIEQALKGGKSLPNVPSSVINSFVVEQTAGQPDLQSHVNQLDKTVLRTKLLLKQEERLLAEARARCTIKPELVSNGAKLQALNNTRNELINWIETELSKASTEEEEAATQVSTRQTEQTAQDQAAISSQLHQIQDKYKEYVAARKELLKLTSQTPQPSMPPPETTTAQSSSTTREAVAPSTDLLLTPYLEAVLTKARYQKALVTHKSHITASLDKQNKESCQLLGRLAEESQLLSAYPMKDSTRRRSGIPEIIAAKPTERPDIASRIKPWVFAADAAKIGTLEAVAEKIEVGQVALESSMEALHEMDMLLGLEEEQEVDEVDTTEDDMWLQGQGIKKQPRKKKALQPNKGDPWAKIHGNLGLIGHDNAA</sequence>
<gene>
    <name evidence="2" type="ORF">VFPPC_16451</name>
</gene>
<evidence type="ECO:0000256" key="1">
    <source>
        <dbReference type="SAM" id="MobiDB-lite"/>
    </source>
</evidence>
<evidence type="ECO:0000313" key="2">
    <source>
        <dbReference type="EMBL" id="OAQ63301.1"/>
    </source>
</evidence>
<evidence type="ECO:0000313" key="3">
    <source>
        <dbReference type="Proteomes" id="UP000078397"/>
    </source>
</evidence>
<dbReference type="Proteomes" id="UP000078397">
    <property type="component" value="Unassembled WGS sequence"/>
</dbReference>
<organism evidence="2 3">
    <name type="scientific">Pochonia chlamydosporia 170</name>
    <dbReference type="NCBI Taxonomy" id="1380566"/>
    <lineage>
        <taxon>Eukaryota</taxon>
        <taxon>Fungi</taxon>
        <taxon>Dikarya</taxon>
        <taxon>Ascomycota</taxon>
        <taxon>Pezizomycotina</taxon>
        <taxon>Sordariomycetes</taxon>
        <taxon>Hypocreomycetidae</taxon>
        <taxon>Hypocreales</taxon>
        <taxon>Clavicipitaceae</taxon>
        <taxon>Pochonia</taxon>
    </lineage>
</organism>
<dbReference type="RefSeq" id="XP_018140881.1">
    <property type="nucleotide sequence ID" value="XM_018294204.1"/>
</dbReference>
<feature type="compositionally biased region" description="Polar residues" evidence="1">
    <location>
        <begin position="264"/>
        <end position="273"/>
    </location>
</feature>
<accession>A0A179FDD3</accession>
<dbReference type="GeneID" id="28858198"/>
<dbReference type="EMBL" id="LSBJ02000006">
    <property type="protein sequence ID" value="OAQ63301.1"/>
    <property type="molecule type" value="Genomic_DNA"/>
</dbReference>
<proteinExistence type="predicted"/>
<feature type="region of interest" description="Disordered" evidence="1">
    <location>
        <begin position="301"/>
        <end position="329"/>
    </location>
</feature>
<keyword evidence="3" id="KW-1185">Reference proteome</keyword>
<dbReference type="KEGG" id="pchm:VFPPC_16451"/>